<feature type="domain" description="TonB-dependent receptor plug" evidence="8">
    <location>
        <begin position="272"/>
        <end position="352"/>
    </location>
</feature>
<dbReference type="InterPro" id="IPR036942">
    <property type="entry name" value="Beta-barrel_TonB_sf"/>
</dbReference>
<dbReference type="InterPro" id="IPR012910">
    <property type="entry name" value="Plug_dom"/>
</dbReference>
<dbReference type="PROSITE" id="PS52016">
    <property type="entry name" value="TONB_DEPENDENT_REC_3"/>
    <property type="match status" value="1"/>
</dbReference>
<reference evidence="10" key="1">
    <citation type="journal article" date="2019" name="Int. J. Syst. Evol. Microbiol.">
        <title>The Global Catalogue of Microorganisms (GCM) 10K type strain sequencing project: providing services to taxonomists for standard genome sequencing and annotation.</title>
        <authorList>
            <consortium name="The Broad Institute Genomics Platform"/>
            <consortium name="The Broad Institute Genome Sequencing Center for Infectious Disease"/>
            <person name="Wu L."/>
            <person name="Ma J."/>
        </authorList>
    </citation>
    <scope>NUCLEOTIDE SEQUENCE [LARGE SCALE GENOMIC DNA]</scope>
    <source>
        <strain evidence="10">CCUG 58938</strain>
    </source>
</reference>
<evidence type="ECO:0000256" key="4">
    <source>
        <dbReference type="ARBA" id="ARBA00022692"/>
    </source>
</evidence>
<dbReference type="RefSeq" id="WP_377578718.1">
    <property type="nucleotide sequence ID" value="NZ_JBHTKA010000003.1"/>
</dbReference>
<dbReference type="Gene3D" id="2.60.40.1120">
    <property type="entry name" value="Carboxypeptidase-like, regulatory domain"/>
    <property type="match status" value="1"/>
</dbReference>
<keyword evidence="5 7" id="KW-0472">Membrane</keyword>
<keyword evidence="2 7" id="KW-0813">Transport</keyword>
<evidence type="ECO:0000256" key="3">
    <source>
        <dbReference type="ARBA" id="ARBA00022452"/>
    </source>
</evidence>
<keyword evidence="6 7" id="KW-0998">Cell outer membrane</keyword>
<comment type="subcellular location">
    <subcellularLocation>
        <location evidence="1 7">Cell outer membrane</location>
        <topology evidence="1 7">Multi-pass membrane protein</topology>
    </subcellularLocation>
</comment>
<organism evidence="9 10">
    <name type="scientific">Ohtaekwangia kribbensis</name>
    <dbReference type="NCBI Taxonomy" id="688913"/>
    <lineage>
        <taxon>Bacteria</taxon>
        <taxon>Pseudomonadati</taxon>
        <taxon>Bacteroidota</taxon>
        <taxon>Cytophagia</taxon>
        <taxon>Cytophagales</taxon>
        <taxon>Fulvivirgaceae</taxon>
        <taxon>Ohtaekwangia</taxon>
    </lineage>
</organism>
<dbReference type="InterPro" id="IPR008969">
    <property type="entry name" value="CarboxyPept-like_regulatory"/>
</dbReference>
<dbReference type="InterPro" id="IPR039426">
    <property type="entry name" value="TonB-dep_rcpt-like"/>
</dbReference>
<keyword evidence="10" id="KW-1185">Reference proteome</keyword>
<keyword evidence="4 7" id="KW-0812">Transmembrane</keyword>
<evidence type="ECO:0000256" key="7">
    <source>
        <dbReference type="PROSITE-ProRule" id="PRU01360"/>
    </source>
</evidence>
<keyword evidence="3 7" id="KW-1134">Transmembrane beta strand</keyword>
<protein>
    <submittedName>
        <fullName evidence="9">Carboxypeptidase-like regulatory domain-containing protein</fullName>
    </submittedName>
</protein>
<gene>
    <name evidence="9" type="ORF">ACFQ21_10530</name>
</gene>
<dbReference type="Pfam" id="PF07715">
    <property type="entry name" value="Plug"/>
    <property type="match status" value="1"/>
</dbReference>
<dbReference type="Gene3D" id="2.40.170.20">
    <property type="entry name" value="TonB-dependent receptor, beta-barrel domain"/>
    <property type="match status" value="1"/>
</dbReference>
<dbReference type="Proteomes" id="UP001597112">
    <property type="component" value="Unassembled WGS sequence"/>
</dbReference>
<evidence type="ECO:0000313" key="9">
    <source>
        <dbReference type="EMBL" id="MFD0999747.1"/>
    </source>
</evidence>
<name>A0ABW3K420_9BACT</name>
<evidence type="ECO:0000256" key="1">
    <source>
        <dbReference type="ARBA" id="ARBA00004571"/>
    </source>
</evidence>
<comment type="caution">
    <text evidence="9">The sequence shown here is derived from an EMBL/GenBank/DDBJ whole genome shotgun (WGS) entry which is preliminary data.</text>
</comment>
<comment type="similarity">
    <text evidence="7">Belongs to the TonB-dependent receptor family.</text>
</comment>
<dbReference type="SUPFAM" id="SSF56935">
    <property type="entry name" value="Porins"/>
    <property type="match status" value="1"/>
</dbReference>
<dbReference type="Pfam" id="PF13715">
    <property type="entry name" value="CarbopepD_reg_2"/>
    <property type="match status" value="1"/>
</dbReference>
<evidence type="ECO:0000256" key="5">
    <source>
        <dbReference type="ARBA" id="ARBA00023136"/>
    </source>
</evidence>
<sequence length="917" mass="103546">MIKKLPFPFFLLVVMATTGYSQRATRITAQFSAATFQQVVSKIEEQTDYRLSYNASWTDSLTVDLNASNEEVTSVLDKILSGTELHYNIYQNQIYITRERQILTELPLEFFGPEENKSRPAPSFDYTDFEQREKKKKLAEEKLYTIGPRTDNLQGKATIAGTVRDSKSGEPVIGASVYVENPMIGASTDQFGHYSLTLPKGQHILKVKSIGMKNTHRQVMLYANGRLDIEIEEDITPLKEVVVESDRDARVTGMQMGMEKLDIKTMKQMPLALGETDIMKVVLTLPGVQTVGEGTVGLNVRGGATNQNLILYNDATVYNPSHLFGFFSTFNPDVLKNVELYKSGINAEYGGRLSSVLDVHTREGNLKKISGSGGISPITGRFSLEGPIIKDKTSFLLGVRSTYSDWILDRVKTDELKSSDASFYDLNASISHKIDDDNNIYLSGYMSKDKFKLNSDTAYNYSDRNASLKWKHVFNSKLYGVLTGTYSRYEYAVTSNSSPINAFEMDFAIKQWNAKADINYFPNAKHTITAGASVTRYDLSPGNYQPHGSESMVVPDVLQDEQGVESALYVGENFDITPTFSVYAGLRYSYYQNYGPREVYRYAPGVPRQESSIQDTVQYGSGPIATYHGAEPRISVRYLLSESASLKFSYNRMRQYIQMLSNTTVIAPTDIWKLSDSYIRPQVGDQISAGFYKNLRGNMIEVSLEGYYKKIQNATDFKDGASLLLNHHLETDILNAEGKAYGVEFMLKKATGKLNGWISYTYSRTMLKTLGNTASETINSGKYYPSSYDKPHAINFIGNYKFSRRFNFSMNIVYSTGRPITLPIAKYDLGGSMRVYYSDRNAFRIPDYIRTDISINIEGNHKVRKLAHSSWTFAVYNLWGRENAYSVYFTSENGRIRGYKMSIFARPIPTITYNFKF</sequence>
<evidence type="ECO:0000259" key="8">
    <source>
        <dbReference type="Pfam" id="PF07715"/>
    </source>
</evidence>
<accession>A0ABW3K420</accession>
<proteinExistence type="inferred from homology"/>
<dbReference type="EMBL" id="JBHTKA010000003">
    <property type="protein sequence ID" value="MFD0999747.1"/>
    <property type="molecule type" value="Genomic_DNA"/>
</dbReference>
<dbReference type="InterPro" id="IPR037066">
    <property type="entry name" value="Plug_dom_sf"/>
</dbReference>
<dbReference type="SUPFAM" id="SSF49464">
    <property type="entry name" value="Carboxypeptidase regulatory domain-like"/>
    <property type="match status" value="1"/>
</dbReference>
<dbReference type="Gene3D" id="2.170.130.10">
    <property type="entry name" value="TonB-dependent receptor, plug domain"/>
    <property type="match status" value="1"/>
</dbReference>
<evidence type="ECO:0000313" key="10">
    <source>
        <dbReference type="Proteomes" id="UP001597112"/>
    </source>
</evidence>
<evidence type="ECO:0000256" key="2">
    <source>
        <dbReference type="ARBA" id="ARBA00022448"/>
    </source>
</evidence>
<evidence type="ECO:0000256" key="6">
    <source>
        <dbReference type="ARBA" id="ARBA00023237"/>
    </source>
</evidence>